<name>A0A6G1ERY7_9ORYZ</name>
<sequence>MAANPVPHALTTPLFPRPLPPVLASNHADRVTAATSTFLPHSSHLPMKPGTGLSTTPPRCHPGQRPFSLQIRLTPASIRPPEGINNFLESSSPFTLTS</sequence>
<proteinExistence type="predicted"/>
<dbReference type="Proteomes" id="UP000479710">
    <property type="component" value="Unassembled WGS sequence"/>
</dbReference>
<evidence type="ECO:0000313" key="2">
    <source>
        <dbReference type="EMBL" id="KAF0927355.1"/>
    </source>
</evidence>
<gene>
    <name evidence="2" type="ORF">E2562_031968</name>
</gene>
<protein>
    <submittedName>
        <fullName evidence="2">Uncharacterized protein</fullName>
    </submittedName>
</protein>
<keyword evidence="3" id="KW-1185">Reference proteome</keyword>
<dbReference type="EMBL" id="SPHZ02000003">
    <property type="protein sequence ID" value="KAF0927355.1"/>
    <property type="molecule type" value="Genomic_DNA"/>
</dbReference>
<accession>A0A6G1ERY7</accession>
<evidence type="ECO:0000256" key="1">
    <source>
        <dbReference type="SAM" id="MobiDB-lite"/>
    </source>
</evidence>
<feature type="region of interest" description="Disordered" evidence="1">
    <location>
        <begin position="78"/>
        <end position="98"/>
    </location>
</feature>
<evidence type="ECO:0000313" key="3">
    <source>
        <dbReference type="Proteomes" id="UP000479710"/>
    </source>
</evidence>
<reference evidence="2 3" key="1">
    <citation type="submission" date="2019-11" db="EMBL/GenBank/DDBJ databases">
        <title>Whole genome sequence of Oryza granulata.</title>
        <authorList>
            <person name="Li W."/>
        </authorList>
    </citation>
    <scope>NUCLEOTIDE SEQUENCE [LARGE SCALE GENOMIC DNA]</scope>
    <source>
        <strain evidence="3">cv. Menghai</strain>
        <tissue evidence="2">Leaf</tissue>
    </source>
</reference>
<feature type="compositionally biased region" description="Polar residues" evidence="1">
    <location>
        <begin position="87"/>
        <end position="98"/>
    </location>
</feature>
<dbReference type="AlphaFoldDB" id="A0A6G1ERY7"/>
<feature type="region of interest" description="Disordered" evidence="1">
    <location>
        <begin position="37"/>
        <end position="65"/>
    </location>
</feature>
<comment type="caution">
    <text evidence="2">The sequence shown here is derived from an EMBL/GenBank/DDBJ whole genome shotgun (WGS) entry which is preliminary data.</text>
</comment>
<organism evidence="2 3">
    <name type="scientific">Oryza meyeriana var. granulata</name>
    <dbReference type="NCBI Taxonomy" id="110450"/>
    <lineage>
        <taxon>Eukaryota</taxon>
        <taxon>Viridiplantae</taxon>
        <taxon>Streptophyta</taxon>
        <taxon>Embryophyta</taxon>
        <taxon>Tracheophyta</taxon>
        <taxon>Spermatophyta</taxon>
        <taxon>Magnoliopsida</taxon>
        <taxon>Liliopsida</taxon>
        <taxon>Poales</taxon>
        <taxon>Poaceae</taxon>
        <taxon>BOP clade</taxon>
        <taxon>Oryzoideae</taxon>
        <taxon>Oryzeae</taxon>
        <taxon>Oryzinae</taxon>
        <taxon>Oryza</taxon>
        <taxon>Oryza meyeriana</taxon>
    </lineage>
</organism>